<protein>
    <submittedName>
        <fullName evidence="2">Inner-membrane translocator</fullName>
    </submittedName>
</protein>
<proteinExistence type="predicted"/>
<reference evidence="3" key="2">
    <citation type="submission" date="2020-06" db="EMBL/GenBank/DDBJ databases">
        <title>Isolation of Planomicrobium glaciei.</title>
        <authorList>
            <person name="Malisova L."/>
            <person name="Safrankova R."/>
            <person name="Jakubu V."/>
            <person name="Spanelova P."/>
        </authorList>
    </citation>
    <scope>NUCLEOTIDE SEQUENCE [LARGE SCALE GENOMIC DNA]</scope>
    <source>
        <strain evidence="3">NRL-ATB46093</strain>
    </source>
</reference>
<accession>A0A7H8QFE8</accession>
<keyword evidence="3" id="KW-1185">Reference proteome</keyword>
<keyword evidence="1" id="KW-1133">Transmembrane helix</keyword>
<feature type="transmembrane region" description="Helical" evidence="1">
    <location>
        <begin position="35"/>
        <end position="57"/>
    </location>
</feature>
<dbReference type="EMBL" id="CP051177">
    <property type="protein sequence ID" value="QKX51953.1"/>
    <property type="molecule type" value="Genomic_DNA"/>
</dbReference>
<dbReference type="RefSeq" id="WP_036808971.1">
    <property type="nucleotide sequence ID" value="NZ_CP051177.1"/>
</dbReference>
<organism evidence="2 3">
    <name type="scientific">Planococcus glaciei</name>
    <dbReference type="NCBI Taxonomy" id="459472"/>
    <lineage>
        <taxon>Bacteria</taxon>
        <taxon>Bacillati</taxon>
        <taxon>Bacillota</taxon>
        <taxon>Bacilli</taxon>
        <taxon>Bacillales</taxon>
        <taxon>Caryophanaceae</taxon>
        <taxon>Planococcus</taxon>
    </lineage>
</organism>
<feature type="transmembrane region" description="Helical" evidence="1">
    <location>
        <begin position="69"/>
        <end position="91"/>
    </location>
</feature>
<keyword evidence="1" id="KW-0812">Transmembrane</keyword>
<dbReference type="AlphaFoldDB" id="A0A7H8QFE8"/>
<keyword evidence="1" id="KW-0472">Membrane</keyword>
<dbReference type="Proteomes" id="UP000509222">
    <property type="component" value="Chromosome"/>
</dbReference>
<reference evidence="2 3" key="1">
    <citation type="submission" date="2020-04" db="EMBL/GenBank/DDBJ databases">
        <authorList>
            <person name="Pajer P."/>
            <person name="Broz P."/>
        </authorList>
    </citation>
    <scope>NUCLEOTIDE SEQUENCE [LARGE SCALE GENOMIC DNA]</scope>
    <source>
        <strain evidence="3">NRL-ATB46093</strain>
    </source>
</reference>
<evidence type="ECO:0000313" key="3">
    <source>
        <dbReference type="Proteomes" id="UP000509222"/>
    </source>
</evidence>
<gene>
    <name evidence="2" type="ORF">HF394_15975</name>
</gene>
<sequence length="102" mass="11215">MANLILAFFLVVLISLNVLFFSLSKKEKLGLMVSGLILIMLSPLVNFTMKALFLFFYDWSSGGTGEGAGYGGAILALLTFVNGLLLLLIGFNRWFFAVIKKN</sequence>
<evidence type="ECO:0000256" key="1">
    <source>
        <dbReference type="SAM" id="Phobius"/>
    </source>
</evidence>
<name>A0A7H8QFE8_9BACL</name>
<feature type="transmembrane region" description="Helical" evidence="1">
    <location>
        <begin position="6"/>
        <end position="23"/>
    </location>
</feature>
<evidence type="ECO:0000313" key="2">
    <source>
        <dbReference type="EMBL" id="QKX51953.1"/>
    </source>
</evidence>